<gene>
    <name evidence="1" type="ORF">S06H3_50169</name>
</gene>
<dbReference type="AlphaFoldDB" id="X1QCP6"/>
<accession>X1QCP6</accession>
<reference evidence="1" key="1">
    <citation type="journal article" date="2014" name="Front. Microbiol.">
        <title>High frequency of phylogenetically diverse reductive dehalogenase-homologous genes in deep subseafloor sedimentary metagenomes.</title>
        <authorList>
            <person name="Kawai M."/>
            <person name="Futagami T."/>
            <person name="Toyoda A."/>
            <person name="Takaki Y."/>
            <person name="Nishi S."/>
            <person name="Hori S."/>
            <person name="Arai W."/>
            <person name="Tsubouchi T."/>
            <person name="Morono Y."/>
            <person name="Uchiyama I."/>
            <person name="Ito T."/>
            <person name="Fujiyama A."/>
            <person name="Inagaki F."/>
            <person name="Takami H."/>
        </authorList>
    </citation>
    <scope>NUCLEOTIDE SEQUENCE</scope>
    <source>
        <strain evidence="1">Expedition CK06-06</strain>
    </source>
</reference>
<evidence type="ECO:0000313" key="1">
    <source>
        <dbReference type="EMBL" id="GAI41039.1"/>
    </source>
</evidence>
<name>X1QCP6_9ZZZZ</name>
<organism evidence="1">
    <name type="scientific">marine sediment metagenome</name>
    <dbReference type="NCBI Taxonomy" id="412755"/>
    <lineage>
        <taxon>unclassified sequences</taxon>
        <taxon>metagenomes</taxon>
        <taxon>ecological metagenomes</taxon>
    </lineage>
</organism>
<dbReference type="EMBL" id="BARV01031735">
    <property type="protein sequence ID" value="GAI41039.1"/>
    <property type="molecule type" value="Genomic_DNA"/>
</dbReference>
<protein>
    <submittedName>
        <fullName evidence="1">Uncharacterized protein</fullName>
    </submittedName>
</protein>
<proteinExistence type="predicted"/>
<comment type="caution">
    <text evidence="1">The sequence shown here is derived from an EMBL/GenBank/DDBJ whole genome shotgun (WGS) entry which is preliminary data.</text>
</comment>
<feature type="non-terminal residue" evidence="1">
    <location>
        <position position="89"/>
    </location>
</feature>
<sequence length="89" mass="10363">MKDVEESNNGIGSKQWANDVLSFAIRTLEGKIEVSLLKTRISTVLFLRNLLLEEGFWWQAKIINFWVHRAMRGDFSQNAKHSDSLLKRE</sequence>